<keyword evidence="9 14" id="KW-0460">Magnesium</keyword>
<feature type="active site" evidence="14">
    <location>
        <position position="115"/>
    </location>
</feature>
<dbReference type="Proteomes" id="UP000119238">
    <property type="component" value="Genome"/>
</dbReference>
<feature type="domain" description="RdRp catalytic" evidence="16">
    <location>
        <begin position="1193"/>
        <end position="1388"/>
    </location>
</feature>
<comment type="domain">
    <text evidence="14">The N-terminus contains the endonuclease activity (endoN). The central region contains the RdRp activity.</text>
</comment>
<organismHost>
    <name type="scientific">Mastomys natalensis</name>
    <name type="common">African soft-furred rat</name>
    <name type="synonym">Praomys natalensis</name>
    <dbReference type="NCBI Taxonomy" id="10112"/>
</organismHost>
<name>G3LUX0_MOPEI</name>
<keyword evidence="8 14" id="KW-0378">Hydrolase</keyword>
<evidence type="ECO:0000256" key="10">
    <source>
        <dbReference type="ARBA" id="ARBA00022844"/>
    </source>
</evidence>
<dbReference type="GO" id="GO:0039689">
    <property type="term" value="P:negative stranded viral RNA replication"/>
    <property type="evidence" value="ECO:0007669"/>
    <property type="project" value="UniProtKB-UniRule"/>
</dbReference>
<dbReference type="GO" id="GO:0000166">
    <property type="term" value="F:nucleotide binding"/>
    <property type="evidence" value="ECO:0007669"/>
    <property type="project" value="UniProtKB-UniRule"/>
</dbReference>
<feature type="binding site" evidence="14">
    <location>
        <position position="51"/>
    </location>
    <ligand>
        <name>Mn(2+)</name>
        <dbReference type="ChEBI" id="CHEBI:29035"/>
        <label>1</label>
    </ligand>
</feature>
<evidence type="ECO:0000256" key="12">
    <source>
        <dbReference type="ARBA" id="ARBA00023200"/>
    </source>
</evidence>
<sequence>MEELLSESKDLVSRYLLEDERLSKQKLAFLVQTEPRMLLIEGLKLLSLCIEIDSCKANGCEHNSEDLSVEILLQRQGVLCPGLPFVVPDGFKFSGNTLILLECFVRTSPINFEQKYKEDTIKLESLKPDLSSVDIILLPLIDGRTNFYTDLFPEWANERFRHILFSLLEFSQQSSKMFEESEYSRLCESLTKAGVRTSGIESLNVLTDSRSDHYERVLELCHRGINNKMSILDVKKEIVSEFHAFRNKLKEGEIERQFVRTDRRQLLRDFNNLYIDREGDTPSEIDPLKERFVKSSPMVTALYGDYDRYRQEGVDRDSCLQNHFQSSVPGWKSLLNKIKSLKLLNTRRKLMLTFDAIILLAHLKDLKCHGELLGSEWLGSSFLSVNDRLVSLQETQKDLKKWIERRMVSAMKKKGGVGTLCQRSELIFFDIINKLLTKAKEALSSASLCFRDYVKEEDILEEDSYERLMLMEKRGIQPTMSYEKEEGNQFPYPLIELEADSIEDLRRLSSISLALVNSMKTSSVAKVRQNEYGAARYKRVRCKEAFNQSFIMGSGNFNLIYQKTGECSKCYAINNPEKGEICSFYADPKRFFPAIFSHCVIYETINTMMSWLSECIELRDQQKTLKLLLKITMILILVNPSKRAQKFLQGLRYFIMAFVSDFHHKQLMEKLREDLITEPEHLLYSVVRSILNIILGEGVSTMLTNRFKFVLNLSYMCHFITKETPDRLTDQIKCFEKYLEPKLEFDSININPSEEGDEDERMLLLESANKFLSKETSMSNNRISYKVPGVSRKFFSMMTSSFNNGSLFKKGDDLSGFKDPLVTAGCATALDLASNKSVVVNKYTDGERILNYDHDKLVAASVCQLSEVFQRKTKYLLSKEDYDYKVQKAISDLVVGKKSGSSNPNSQGAPDELDELFLDSCALDCLEDVKKSVDVVLEKYRYDRKFPVGNGSEEKSLTDLRKVLGTEDVGCVYYRLIQAEIAHHMVEDFDESLLPGDAYEMICKGFFKDLELRSKYFYLDSLDSCPITCITQAVSTRTFNDQQFFQCFKSLLLQMNAGKLAGKYSHYKNKCLNFKIDRERLMNDVRISERESNSEALGKALSLTNCTTAVLKNLCFYSQESPQSYTSLGPDTGRLKFSLSYKEQVGGNRELYIGDLRTKMFTRLIEDYFEALTKQYRGSCLNNEKEFHNAILAMKLNVSLGQVSYSLDHSKWGPMMSPFLFLVFLQNLRWETGDDIEDIKSKDYVSTLLSWHIHKLIEVPFNVVNAMMRSYLKSRLGLKKSLHQTSTEAFFFEYFKQNRIPSHLSSIIDMGQGILHNASDFYGLVSERFINYCIKCLFEDEVDSYTSSDDQISLFGKDLSDLLSNEPEEFQAILEFHYFLSDQLNKFISPKSVIGSFVAEFKSRFYVWGDEVPLLTKFVAAALHNVKCKEPHQLAETIDTIIDQSVANGVPVTLCNAIQERTLNLLRYAQYPIDPFLLFLDSDVKDWVDGNRGYRIMRNIEAILPESTQKVRKVLRTVFNKLKLGELHEEFTAIYLSGDPADSFKKLTSLVGDDTLSEEDLSVCWLNLTTHHPLKMVMRQKVIYTGAVELGEEKLPTLVKTLQSKLSSNFTRGAQKLLCEAVNKSAFQSGIASGFIGLCKTLGSKCVRFSDRSTAYIKSLVSRLSALDSVSSLKVKGVDLWILGKEHTKAAEEALGFLRPVLWDYFCIALSTSLELGSWVLGEPKVKEKTSSIPFKPCDYFPMKPTTTKLLEDKVGFNHIIHSFRRLYPSLFERHLLPFMSDLASTKMRWTPRIKFLDLCVVLDVNCEAMSLISHVVKWKREEHYVVLSSDLAIAHERSHLPITDERVVTTYDVVQNFLRQIYFESFIRPFVATSRTLGSFTWFPHRSSIPESEGLDNLGPFSSFIEKVIYKGVERPMYRHDLYSGYAWLDFECAPAILNLGQLIASGLTEQHVFESVSELLEAFADLSVGSVQISVTVNFQVRSQGESLKEKFSLHLLFKGVVLEGGLFKPHSLDVTYSGSVQRSAIKDCWRVAQTSTWFKRETTSIWLLSTENICDYLRDSSPIPDVIPLSVLLNEEILDLEEHDFTHIGPEHVEIPLVVDSGYLIEGTRKLLPFNPNIHDQDLNVFIGELMEDHSEILERSLSKMLRSRMDQGLHWLQLDIIGVVGRCMPEGYENFLTRVFSGIDFWADFKGYSLCYSRSQASLMIQSSEGKFRLRGRLCRPLFEEVGPPLDIE</sequence>
<dbReference type="Gene3D" id="1.20.1440.300">
    <property type="entry name" value="RNA-directed RNA polymerase L, helical domain"/>
    <property type="match status" value="1"/>
</dbReference>
<dbReference type="NCBIfam" id="TIGR04202">
    <property type="entry name" value="capSnatchArena"/>
    <property type="match status" value="1"/>
</dbReference>
<keyword evidence="4 14" id="KW-0548">Nucleotidyltransferase</keyword>
<keyword evidence="11 14" id="KW-0693">Viral RNA replication</keyword>
<keyword evidence="5 14" id="KW-1157">Cap snatching</keyword>
<feature type="binding site" evidence="14">
    <location>
        <position position="89"/>
    </location>
    <ligand>
        <name>Mn(2+)</name>
        <dbReference type="ChEBI" id="CHEBI:29035"/>
        <label>2</label>
    </ligand>
</feature>
<evidence type="ECO:0000313" key="17">
    <source>
        <dbReference type="EMBL" id="AEO89358.1"/>
    </source>
</evidence>
<comment type="subunit">
    <text evidence="14">Homomultimer; the oligomeric structure is essential for the polymerase activity. Interacts with nucleoprotein N. Interacts with protein Z; this interaction inhibits viral transcription and replication, Z partially blocks the product exit tunnel for the releasing nascent RNA product.</text>
</comment>
<evidence type="ECO:0000256" key="2">
    <source>
        <dbReference type="ARBA" id="ARBA00022484"/>
    </source>
</evidence>
<gene>
    <name evidence="14 17" type="primary">L</name>
</gene>
<comment type="cofactor">
    <cofactor evidence="14">
        <name>Mg(2+)</name>
        <dbReference type="ChEBI" id="CHEBI:18420"/>
    </cofactor>
    <cofactor evidence="14">
        <name>Mn(2+)</name>
        <dbReference type="ChEBI" id="CHEBI:29035"/>
    </cofactor>
    <text evidence="14">For polymerase activity.</text>
</comment>
<dbReference type="InterPro" id="IPR048006">
    <property type="entry name" value="CapSnatch_bunyavir"/>
</dbReference>
<evidence type="ECO:0000256" key="11">
    <source>
        <dbReference type="ARBA" id="ARBA00022953"/>
    </source>
</evidence>
<dbReference type="EMBL" id="JN561685">
    <property type="protein sequence ID" value="AEO89358.1"/>
    <property type="molecule type" value="Genomic_RNA"/>
</dbReference>
<keyword evidence="6 14" id="KW-0479">Metal-binding</keyword>
<protein>
    <recommendedName>
        <fullName evidence="14">RNA-directed RNA polymerase L</fullName>
        <shortName evidence="14">Protein L</shortName>
        <ecNumber evidence="14">2.7.7.48</ecNumber>
    </recommendedName>
    <alternativeName>
        <fullName evidence="14">Large structural protein</fullName>
    </alternativeName>
    <alternativeName>
        <fullName evidence="14">Replicase</fullName>
    </alternativeName>
    <alternativeName>
        <fullName evidence="14">Transcriptase</fullName>
    </alternativeName>
    <domain>
        <recommendedName>
            <fullName evidence="14">cap-snatching endonuclease</fullName>
            <ecNumber evidence="14">3.1.-.-</ecNumber>
        </recommendedName>
    </domain>
</protein>
<comment type="function">
    <text evidence="14">RNA-dependent RNA polymerase, which is responsible for the replication and transcription of the viral RNA genome using antigenomic RNA as an intermediate. During transcription, synthesizes subgenomic RNAs and assures their capping by a cap-snatching mechanism, which involves the endonuclease activity cleaving the host capped pre-mRNAs. These short capped RNAs are then used as primers for viral transcription. The 3'-end of subgenomic mRNAs molecules are heterogeneous and not polyadenylated. The replicase function is to direct synthesis of antigenomic and genomic RNA which are encapsidated and non capped. As a consequence of the use of the same enzyme for both transcription and replication, these mechanisms need to be well coordinated. These processes may be regulated by proteins N and Z in a dose-dependent manner. Z protein inhibits the viral polymerase L und thus the viral transcription and RNA synthesis.</text>
</comment>
<comment type="subcellular location">
    <subcellularLocation>
        <location evidence="1">Host cell</location>
    </subcellularLocation>
    <subcellularLocation>
        <location evidence="14 15">Virion</location>
    </subcellularLocation>
    <subcellularLocation>
        <location evidence="14 15">Host cytoplasm</location>
    </subcellularLocation>
</comment>
<dbReference type="GO" id="GO:0044423">
    <property type="term" value="C:virion component"/>
    <property type="evidence" value="ECO:0007669"/>
    <property type="project" value="UniProtKB-KW"/>
</dbReference>
<dbReference type="GO" id="GO:0046872">
    <property type="term" value="F:metal ion binding"/>
    <property type="evidence" value="ECO:0007669"/>
    <property type="project" value="UniProtKB-KW"/>
</dbReference>
<dbReference type="HAMAP" id="MF_04086">
    <property type="entry name" value="ARENA_L"/>
    <property type="match status" value="1"/>
</dbReference>
<evidence type="ECO:0000256" key="14">
    <source>
        <dbReference type="HAMAP-Rule" id="MF_04086"/>
    </source>
</evidence>
<evidence type="ECO:0000256" key="3">
    <source>
        <dbReference type="ARBA" id="ARBA00022679"/>
    </source>
</evidence>
<evidence type="ECO:0000256" key="15">
    <source>
        <dbReference type="PIRNR" id="PIRNR000836"/>
    </source>
</evidence>
<evidence type="ECO:0000259" key="16">
    <source>
        <dbReference type="PROSITE" id="PS50525"/>
    </source>
</evidence>
<dbReference type="PIRSF" id="PIRSF000836">
    <property type="entry name" value="L_ArenaV"/>
    <property type="match status" value="1"/>
</dbReference>
<comment type="cofactor">
    <cofactor evidence="14">
        <name>Mn(2+)</name>
        <dbReference type="ChEBI" id="CHEBI:29035"/>
    </cofactor>
    <text evidence="14">For endonuclease activity. Binds 2 Mn(2+) ions in the active site. The divalent metal ions are crucial for catalytic activity.</text>
</comment>
<keyword evidence="10 14" id="KW-0946">Virion</keyword>
<dbReference type="GO" id="GO:0003968">
    <property type="term" value="F:RNA-directed RNA polymerase activity"/>
    <property type="evidence" value="ECO:0007669"/>
    <property type="project" value="UniProtKB-UniRule"/>
</dbReference>
<dbReference type="Pfam" id="PF06317">
    <property type="entry name" value="Arena_RNA_pol"/>
    <property type="match status" value="1"/>
</dbReference>
<dbReference type="GO" id="GO:0016787">
    <property type="term" value="F:hydrolase activity"/>
    <property type="evidence" value="ECO:0007669"/>
    <property type="project" value="UniProtKB-KW"/>
</dbReference>
<keyword evidence="14" id="KW-0464">Manganese</keyword>
<dbReference type="InterPro" id="IPR007099">
    <property type="entry name" value="RNA-dir_pol_NSvirus"/>
</dbReference>
<keyword evidence="2 14" id="KW-0696">RNA-directed RNA polymerase</keyword>
<dbReference type="GO" id="GO:0075526">
    <property type="term" value="P:cap snatching"/>
    <property type="evidence" value="ECO:0007669"/>
    <property type="project" value="UniProtKB-UniRule"/>
</dbReference>
<dbReference type="GO" id="GO:0043657">
    <property type="term" value="C:host cell"/>
    <property type="evidence" value="ECO:0007669"/>
    <property type="project" value="UniProtKB-SubCell"/>
</dbReference>
<feature type="binding site" evidence="14">
    <location>
        <position position="102"/>
    </location>
    <ligand>
        <name>Mn(2+)</name>
        <dbReference type="ChEBI" id="CHEBI:29035"/>
        <label>1</label>
    </ligand>
</feature>
<comment type="miscellaneous">
    <text evidence="14">Classified as His(-) endonuclease since it does not have a histidine upstream of the active site that coordinates the first cation. His(-) endonucleases display very low activity in vitro, although they are clearly active in vivo.</text>
</comment>
<keyword evidence="12 14" id="KW-1035">Host cytoplasm</keyword>
<dbReference type="Gene3D" id="3.30.70.2640">
    <property type="entry name" value="Arenavirus RNA polymerase"/>
    <property type="match status" value="1"/>
</dbReference>
<evidence type="ECO:0000256" key="1">
    <source>
        <dbReference type="ARBA" id="ARBA00004340"/>
    </source>
</evidence>
<dbReference type="InterPro" id="IPR010453">
    <property type="entry name" value="RNA_pol_arenavir"/>
</dbReference>
<evidence type="ECO:0000313" key="18">
    <source>
        <dbReference type="Proteomes" id="UP000119238"/>
    </source>
</evidence>
<evidence type="ECO:0000256" key="5">
    <source>
        <dbReference type="ARBA" id="ARBA00022715"/>
    </source>
</evidence>
<feature type="binding site" evidence="14">
    <location>
        <position position="89"/>
    </location>
    <ligand>
        <name>Mn(2+)</name>
        <dbReference type="ChEBI" id="CHEBI:29035"/>
        <label>1</label>
    </ligand>
</feature>
<dbReference type="Pfam" id="PF17296">
    <property type="entry name" value="ArenaCapSnatch"/>
    <property type="match status" value="1"/>
</dbReference>
<proteinExistence type="inferred from homology"/>
<dbReference type="InterPro" id="IPR026382">
    <property type="entry name" value="CapSnatch_arenavir"/>
</dbReference>
<keyword evidence="7 14" id="KW-0547">Nucleotide-binding</keyword>
<evidence type="ECO:0000256" key="4">
    <source>
        <dbReference type="ARBA" id="ARBA00022695"/>
    </source>
</evidence>
<comment type="similarity">
    <text evidence="14 15">Belongs to the Bunyavirales RNA polymerase family.</text>
</comment>
<comment type="caution">
    <text evidence="14">Lacks conserved residue(s) required for the propagation of feature annotation.</text>
</comment>
<organism evidence="17 18">
    <name type="scientific">Mopeia virus</name>
    <name type="common">MOPV</name>
    <dbReference type="NCBI Taxonomy" id="3052320"/>
    <lineage>
        <taxon>Viruses</taxon>
        <taxon>Riboviria</taxon>
        <taxon>Orthornavirae</taxon>
        <taxon>Negarnaviricota</taxon>
        <taxon>Polyploviricotina</taxon>
        <taxon>Bunyaviricetes</taxon>
        <taxon>Hareavirales</taxon>
        <taxon>Arenaviridae</taxon>
        <taxon>Mammarenavirus</taxon>
    </lineage>
</organism>
<evidence type="ECO:0000256" key="13">
    <source>
        <dbReference type="ARBA" id="ARBA00048744"/>
    </source>
</evidence>
<keyword evidence="3 14" id="KW-0808">Transferase</keyword>
<evidence type="ECO:0000256" key="9">
    <source>
        <dbReference type="ARBA" id="ARBA00022842"/>
    </source>
</evidence>
<accession>G3LUX0</accession>
<evidence type="ECO:0000256" key="8">
    <source>
        <dbReference type="ARBA" id="ARBA00022801"/>
    </source>
</evidence>
<feature type="binding site" evidence="14">
    <location>
        <position position="1350"/>
    </location>
    <ligand>
        <name>Mg(2+)</name>
        <dbReference type="ChEBI" id="CHEBI:18420"/>
        <note>catalytic; for RdRp activity</note>
    </ligand>
</feature>
<dbReference type="EC" id="3.1.-.-" evidence="14"/>
<reference evidence="17 18" key="1">
    <citation type="journal article" date="2011" name="J. Virol.">
        <title>Cross-species analysis of the replication complex of old world arenaviruses reveals two nucleoprotein sites involved in L protein function.</title>
        <authorList>
            <person name="Kerber R."/>
            <person name="Rieger T."/>
            <person name="Busch C."/>
            <person name="Flatz L."/>
            <person name="Pinschewer D.D."/>
            <person name="Kummerer B.M."/>
            <person name="Gunther S."/>
        </authorList>
    </citation>
    <scope>NUCLEOTIDE SEQUENCE [LARGE SCALE GENOMIC DNA]</scope>
    <source>
        <strain evidence="17">AN 21366-BNI</strain>
    </source>
</reference>
<dbReference type="PROSITE" id="PS50525">
    <property type="entry name" value="RDRP_SSRNA_NEG_SEG"/>
    <property type="match status" value="1"/>
</dbReference>
<evidence type="ECO:0000256" key="6">
    <source>
        <dbReference type="ARBA" id="ARBA00022723"/>
    </source>
</evidence>
<dbReference type="EC" id="2.7.7.48" evidence="14"/>
<evidence type="ECO:0000256" key="7">
    <source>
        <dbReference type="ARBA" id="ARBA00022741"/>
    </source>
</evidence>
<comment type="catalytic activity">
    <reaction evidence="13 14 15">
        <text>RNA(n) + a ribonucleoside 5'-triphosphate = RNA(n+1) + diphosphate</text>
        <dbReference type="Rhea" id="RHEA:21248"/>
        <dbReference type="Rhea" id="RHEA-COMP:14527"/>
        <dbReference type="Rhea" id="RHEA-COMP:17342"/>
        <dbReference type="ChEBI" id="CHEBI:33019"/>
        <dbReference type="ChEBI" id="CHEBI:61557"/>
        <dbReference type="ChEBI" id="CHEBI:140395"/>
        <dbReference type="EC" id="2.7.7.48"/>
    </reaction>
</comment>
<dbReference type="GO" id="GO:0030430">
    <property type="term" value="C:host cell cytoplasm"/>
    <property type="evidence" value="ECO:0007669"/>
    <property type="project" value="UniProtKB-SubCell"/>
</dbReference>